<organism evidence="1 2">
    <name type="scientific">Novosphingobium tardum</name>
    <dbReference type="NCBI Taxonomy" id="1538021"/>
    <lineage>
        <taxon>Bacteria</taxon>
        <taxon>Pseudomonadati</taxon>
        <taxon>Pseudomonadota</taxon>
        <taxon>Alphaproteobacteria</taxon>
        <taxon>Sphingomonadales</taxon>
        <taxon>Sphingomonadaceae</taxon>
        <taxon>Novosphingobium</taxon>
    </lineage>
</organism>
<dbReference type="RefSeq" id="WP_379538046.1">
    <property type="nucleotide sequence ID" value="NZ_JBHSDR010000003.1"/>
</dbReference>
<dbReference type="InterPro" id="IPR035644">
    <property type="entry name" value="MraZ_C"/>
</dbReference>
<name>A0ABV8RMR2_9SPHN</name>
<comment type="caution">
    <text evidence="1">The sequence shown here is derived from an EMBL/GenBank/DDBJ whole genome shotgun (WGS) entry which is preliminary data.</text>
</comment>
<accession>A0ABV8RMR2</accession>
<dbReference type="InterPro" id="IPR037914">
    <property type="entry name" value="SpoVT-AbrB_sf"/>
</dbReference>
<dbReference type="SUPFAM" id="SSF89447">
    <property type="entry name" value="AbrB/MazE/MraZ-like"/>
    <property type="match status" value="1"/>
</dbReference>
<evidence type="ECO:0000313" key="1">
    <source>
        <dbReference type="EMBL" id="MFC4294597.1"/>
    </source>
</evidence>
<sequence>MGFSLRGEKDRFVLPPAFRKLVRDASDGQRVLCLAKHDRWPCLTGFGLSRIDEFADQIDREEGAALARGVEFDRDLRATQLYGFSEVPFDESGRFVLPEFLGQLGEIAGQAFFQGGGPFFTIWNPEALMAMGSGWEAAQAGCRALAAEASSGGRARR</sequence>
<dbReference type="InterPro" id="IPR038619">
    <property type="entry name" value="MraZ_sf"/>
</dbReference>
<dbReference type="CDD" id="cd16321">
    <property type="entry name" value="MraZ_C"/>
    <property type="match status" value="1"/>
</dbReference>
<keyword evidence="2" id="KW-1185">Reference proteome</keyword>
<evidence type="ECO:0000313" key="2">
    <source>
        <dbReference type="Proteomes" id="UP001595828"/>
    </source>
</evidence>
<reference evidence="2" key="1">
    <citation type="journal article" date="2019" name="Int. J. Syst. Evol. Microbiol.">
        <title>The Global Catalogue of Microorganisms (GCM) 10K type strain sequencing project: providing services to taxonomists for standard genome sequencing and annotation.</title>
        <authorList>
            <consortium name="The Broad Institute Genomics Platform"/>
            <consortium name="The Broad Institute Genome Sequencing Center for Infectious Disease"/>
            <person name="Wu L."/>
            <person name="Ma J."/>
        </authorList>
    </citation>
    <scope>NUCLEOTIDE SEQUENCE [LARGE SCALE GENOMIC DNA]</scope>
    <source>
        <strain evidence="2">CGMCC 1.12989</strain>
    </source>
</reference>
<dbReference type="Proteomes" id="UP001595828">
    <property type="component" value="Unassembled WGS sequence"/>
</dbReference>
<protein>
    <submittedName>
        <fullName evidence="1">Division/cell wall cluster transcriptional repressor MraZ</fullName>
    </submittedName>
</protein>
<gene>
    <name evidence="1" type="ORF">ACFO0A_05930</name>
</gene>
<dbReference type="Gene3D" id="3.40.1550.20">
    <property type="entry name" value="Transcriptional regulator MraZ domain"/>
    <property type="match status" value="1"/>
</dbReference>
<dbReference type="EMBL" id="JBHSDR010000003">
    <property type="protein sequence ID" value="MFC4294597.1"/>
    <property type="molecule type" value="Genomic_DNA"/>
</dbReference>
<proteinExistence type="predicted"/>